<sequence>MYTVFQLKSDALRDQEKIMSMLGEIKQSMERTGERIDRLIDGQGAR</sequence>
<evidence type="ECO:0000313" key="1">
    <source>
        <dbReference type="EMBL" id="RAP70583.1"/>
    </source>
</evidence>
<keyword evidence="2" id="KW-1185">Reference proteome</keyword>
<comment type="caution">
    <text evidence="1">The sequence shown here is derived from an EMBL/GenBank/DDBJ whole genome shotgun (WGS) entry which is preliminary data.</text>
</comment>
<reference evidence="1" key="1">
    <citation type="submission" date="2018-04" db="EMBL/GenBank/DDBJ databases">
        <title>Genomes of the Obligate Erwinia dacicola and Facultative Enterobacter sp. OLF Endosymbionts of the Olive Fruit fly, Bactrocera oleae.</title>
        <authorList>
            <person name="Estes A.M."/>
            <person name="Hearn D.J."/>
            <person name="Agarwal S."/>
            <person name="Pierson E.A."/>
            <person name="Dunning-Hotopp J.C."/>
        </authorList>
    </citation>
    <scope>NUCLEOTIDE SEQUENCE [LARGE SCALE GENOMIC DNA]</scope>
    <source>
        <strain evidence="1">Oroville</strain>
    </source>
</reference>
<dbReference type="AlphaFoldDB" id="A0A328TMB7"/>
<name>A0A328TMB7_9GAMM</name>
<proteinExistence type="predicted"/>
<accession>A0A328TMB7</accession>
<gene>
    <name evidence="1" type="ORF">ACZ87_02611</name>
</gene>
<organism evidence="1 2">
    <name type="scientific">Candidatus Erwinia dacicola</name>
    <dbReference type="NCBI Taxonomy" id="252393"/>
    <lineage>
        <taxon>Bacteria</taxon>
        <taxon>Pseudomonadati</taxon>
        <taxon>Pseudomonadota</taxon>
        <taxon>Gammaproteobacteria</taxon>
        <taxon>Enterobacterales</taxon>
        <taxon>Erwiniaceae</taxon>
        <taxon>Erwinia</taxon>
    </lineage>
</organism>
<dbReference type="RefSeq" id="WP_245675275.1">
    <property type="nucleotide sequence ID" value="NZ_MAYS01000528.1"/>
</dbReference>
<protein>
    <submittedName>
        <fullName evidence="1">Uncharacterized protein</fullName>
    </submittedName>
</protein>
<dbReference type="Proteomes" id="UP000244334">
    <property type="component" value="Unassembled WGS sequence"/>
</dbReference>
<evidence type="ECO:0000313" key="2">
    <source>
        <dbReference type="Proteomes" id="UP000244334"/>
    </source>
</evidence>
<dbReference type="EMBL" id="LJAM02000310">
    <property type="protein sequence ID" value="RAP70583.1"/>
    <property type="molecule type" value="Genomic_DNA"/>
</dbReference>